<evidence type="ECO:0000256" key="5">
    <source>
        <dbReference type="SAM" id="Phobius"/>
    </source>
</evidence>
<gene>
    <name evidence="7" type="ORF">RFI_26989</name>
</gene>
<dbReference type="OrthoDB" id="410267at2759"/>
<dbReference type="InterPro" id="IPR010658">
    <property type="entry name" value="Nodulin-like"/>
</dbReference>
<dbReference type="EMBL" id="ASPP01023497">
    <property type="protein sequence ID" value="ETO10391.1"/>
    <property type="molecule type" value="Genomic_DNA"/>
</dbReference>
<name>X6M9U5_RETFI</name>
<feature type="transmembrane region" description="Helical" evidence="5">
    <location>
        <begin position="283"/>
        <end position="301"/>
    </location>
</feature>
<sequence>MKENKRWVSSRWVVLGHTLILLSLSGTAYAFGLISDTMKDRLSFTQTEVNVIATLGNFGLYLSIIPGLFINRHGTFKAVWTGTSLVCIGWLFLYAFTAQWIDLSNEAKLTRMTLIAVANFTYQQGNAWFTSIGVAVVANSFPVHDRPALLAMTKGYIGISSAFVAEWKLGLANNETNKFMMVMLLFIPATLCLWVNWQMRTPPTMLQYTYFNETELGMSMPCLQSGGQALGNESHASAIAHAETAKSMMTGHFWLWYVAILFFGYFLALTAVLQAVVNVPASLRLTIFALTLLIWVAPVLLSCTCHGAIRICVDDEIAHINSVTFGSVYGNDNNNNNNNNNDDNDETDNKPILQVGLDYVVRTSEYYLLFFIFMILAGTGLTFVNNVAQLVESLSSTATVQKQNDAVSNTNTLKI</sequence>
<comment type="caution">
    <text evidence="7">The sequence shown here is derived from an EMBL/GenBank/DDBJ whole genome shotgun (WGS) entry which is preliminary data.</text>
</comment>
<evidence type="ECO:0000313" key="7">
    <source>
        <dbReference type="EMBL" id="ETO10391.1"/>
    </source>
</evidence>
<dbReference type="InterPro" id="IPR036259">
    <property type="entry name" value="MFS_trans_sf"/>
</dbReference>
<feature type="transmembrane region" description="Helical" evidence="5">
    <location>
        <begin position="12"/>
        <end position="31"/>
    </location>
</feature>
<organism evidence="7 8">
    <name type="scientific">Reticulomyxa filosa</name>
    <dbReference type="NCBI Taxonomy" id="46433"/>
    <lineage>
        <taxon>Eukaryota</taxon>
        <taxon>Sar</taxon>
        <taxon>Rhizaria</taxon>
        <taxon>Retaria</taxon>
        <taxon>Foraminifera</taxon>
        <taxon>Monothalamids</taxon>
        <taxon>Reticulomyxidae</taxon>
        <taxon>Reticulomyxa</taxon>
    </lineage>
</organism>
<feature type="transmembrane region" description="Helical" evidence="5">
    <location>
        <begin position="179"/>
        <end position="197"/>
    </location>
</feature>
<feature type="transmembrane region" description="Helical" evidence="5">
    <location>
        <begin position="366"/>
        <end position="384"/>
    </location>
</feature>
<comment type="subcellular location">
    <subcellularLocation>
        <location evidence="1">Membrane</location>
        <topology evidence="1">Multi-pass membrane protein</topology>
    </subcellularLocation>
</comment>
<keyword evidence="2 5" id="KW-0812">Transmembrane</keyword>
<dbReference type="GO" id="GO:0016020">
    <property type="term" value="C:membrane"/>
    <property type="evidence" value="ECO:0007669"/>
    <property type="project" value="UniProtKB-SubCell"/>
</dbReference>
<evidence type="ECO:0000313" key="8">
    <source>
        <dbReference type="Proteomes" id="UP000023152"/>
    </source>
</evidence>
<evidence type="ECO:0000256" key="3">
    <source>
        <dbReference type="ARBA" id="ARBA00022989"/>
    </source>
</evidence>
<feature type="transmembrane region" description="Helical" evidence="5">
    <location>
        <begin position="254"/>
        <end position="277"/>
    </location>
</feature>
<evidence type="ECO:0000259" key="6">
    <source>
        <dbReference type="Pfam" id="PF06813"/>
    </source>
</evidence>
<protein>
    <recommendedName>
        <fullName evidence="6">Nodulin-like domain-containing protein</fullName>
    </recommendedName>
</protein>
<evidence type="ECO:0000256" key="2">
    <source>
        <dbReference type="ARBA" id="ARBA00022692"/>
    </source>
</evidence>
<dbReference type="AlphaFoldDB" id="X6M9U5"/>
<keyword evidence="8" id="KW-1185">Reference proteome</keyword>
<evidence type="ECO:0000256" key="4">
    <source>
        <dbReference type="ARBA" id="ARBA00023136"/>
    </source>
</evidence>
<dbReference type="PANTHER" id="PTHR21576">
    <property type="entry name" value="UNCHARACTERIZED NODULIN-LIKE PROTEIN"/>
    <property type="match status" value="1"/>
</dbReference>
<keyword evidence="3 5" id="KW-1133">Transmembrane helix</keyword>
<dbReference type="PANTHER" id="PTHR21576:SF158">
    <property type="entry name" value="RIBOSOMAL RNA-PROCESSING PROTEIN 12-LIKE CONSERVED DOMAIN-CONTAINING PROTEIN"/>
    <property type="match status" value="1"/>
</dbReference>
<keyword evidence="4 5" id="KW-0472">Membrane</keyword>
<dbReference type="Proteomes" id="UP000023152">
    <property type="component" value="Unassembled WGS sequence"/>
</dbReference>
<dbReference type="SUPFAM" id="SSF103473">
    <property type="entry name" value="MFS general substrate transporter"/>
    <property type="match status" value="1"/>
</dbReference>
<feature type="transmembrane region" description="Helical" evidence="5">
    <location>
        <begin position="78"/>
        <end position="101"/>
    </location>
</feature>
<evidence type="ECO:0000256" key="1">
    <source>
        <dbReference type="ARBA" id="ARBA00004141"/>
    </source>
</evidence>
<feature type="transmembrane region" description="Helical" evidence="5">
    <location>
        <begin position="51"/>
        <end position="71"/>
    </location>
</feature>
<proteinExistence type="predicted"/>
<feature type="domain" description="Nodulin-like" evidence="6">
    <location>
        <begin position="11"/>
        <end position="205"/>
    </location>
</feature>
<dbReference type="Pfam" id="PF06813">
    <property type="entry name" value="Nodulin-like"/>
    <property type="match status" value="1"/>
</dbReference>
<accession>X6M9U5</accession>
<reference evidence="7 8" key="1">
    <citation type="journal article" date="2013" name="Curr. Biol.">
        <title>The Genome of the Foraminiferan Reticulomyxa filosa.</title>
        <authorList>
            <person name="Glockner G."/>
            <person name="Hulsmann N."/>
            <person name="Schleicher M."/>
            <person name="Noegel A.A."/>
            <person name="Eichinger L."/>
            <person name="Gallinger C."/>
            <person name="Pawlowski J."/>
            <person name="Sierra R."/>
            <person name="Euteneuer U."/>
            <person name="Pillet L."/>
            <person name="Moustafa A."/>
            <person name="Platzer M."/>
            <person name="Groth M."/>
            <person name="Szafranski K."/>
            <person name="Schliwa M."/>
        </authorList>
    </citation>
    <scope>NUCLEOTIDE SEQUENCE [LARGE SCALE GENOMIC DNA]</scope>
</reference>